<dbReference type="Pfam" id="PF00722">
    <property type="entry name" value="Glyco_hydro_16"/>
    <property type="match status" value="1"/>
</dbReference>
<dbReference type="InterPro" id="IPR050546">
    <property type="entry name" value="Glycosyl_Hydrlase_16"/>
</dbReference>
<keyword evidence="12" id="KW-0449">Lipoprotein</keyword>
<evidence type="ECO:0000256" key="2">
    <source>
        <dbReference type="ARBA" id="ARBA00004609"/>
    </source>
</evidence>
<dbReference type="GeneID" id="81408748"/>
<evidence type="ECO:0000256" key="13">
    <source>
        <dbReference type="ARBA" id="ARBA00023295"/>
    </source>
</evidence>
<keyword evidence="13" id="KW-0326">Glycosidase</keyword>
<feature type="chain" id="PRO_5040817946" description="chitinase" evidence="17">
    <location>
        <begin position="20"/>
        <end position="346"/>
    </location>
</feature>
<keyword evidence="5" id="KW-0336">GPI-anchor</keyword>
<sequence>MNRFIFFAALASILSLILAENVPDCNAFAKTCPANKGTTKARLYYDLTKLDAFNDWTTSGGDVFSGPNGAEFTINQQGEAPTIVTDFYILYGEVSVEMKASAGNGIVSSVYMLSDDNDEINWVSILCDKSAKYLFLMATTQEALGGYTDNLETDNICKGDTSEDYNRWSWQPVSTPEEVFHKYTWIWTKEKLYWILDGSLVWTVSYADAKRGSRYPQTPMRVRIGIRAGGDPSRLKCTIDWAGGETDYSKAPFTTYVKSVEIVNFTPAESYTYSNDSGSSGSIVIHRLASFDLPSLEDLTSVTSFVTSTPTATLAVSSSEMPSPTDSLSTSDSTAHLSDELAPITH</sequence>
<keyword evidence="7" id="KW-0808">Transferase</keyword>
<dbReference type="AlphaFoldDB" id="A0A9W9GP58"/>
<feature type="signal peptide" evidence="17">
    <location>
        <begin position="1"/>
        <end position="19"/>
    </location>
</feature>
<proteinExistence type="inferred from homology"/>
<dbReference type="OrthoDB" id="4781at2759"/>
<dbReference type="EMBL" id="JAPQKL010000006">
    <property type="protein sequence ID" value="KAJ5125009.1"/>
    <property type="molecule type" value="Genomic_DNA"/>
</dbReference>
<evidence type="ECO:0000256" key="16">
    <source>
        <dbReference type="SAM" id="MobiDB-lite"/>
    </source>
</evidence>
<gene>
    <name evidence="19" type="ORF">N7515_008834</name>
</gene>
<dbReference type="GO" id="GO:0005886">
    <property type="term" value="C:plasma membrane"/>
    <property type="evidence" value="ECO:0007669"/>
    <property type="project" value="UniProtKB-SubCell"/>
</dbReference>
<dbReference type="SUPFAM" id="SSF49899">
    <property type="entry name" value="Concanavalin A-like lectins/glucanases"/>
    <property type="match status" value="1"/>
</dbReference>
<organism evidence="19 20">
    <name type="scientific">Penicillium bovifimosum</name>
    <dbReference type="NCBI Taxonomy" id="126998"/>
    <lineage>
        <taxon>Eukaryota</taxon>
        <taxon>Fungi</taxon>
        <taxon>Dikarya</taxon>
        <taxon>Ascomycota</taxon>
        <taxon>Pezizomycotina</taxon>
        <taxon>Eurotiomycetes</taxon>
        <taxon>Eurotiomycetidae</taxon>
        <taxon>Eurotiales</taxon>
        <taxon>Aspergillaceae</taxon>
        <taxon>Penicillium</taxon>
    </lineage>
</organism>
<evidence type="ECO:0000256" key="3">
    <source>
        <dbReference type="ARBA" id="ARBA00012729"/>
    </source>
</evidence>
<dbReference type="EC" id="3.2.1.14" evidence="3"/>
<dbReference type="GO" id="GO:0005975">
    <property type="term" value="P:carbohydrate metabolic process"/>
    <property type="evidence" value="ECO:0007669"/>
    <property type="project" value="InterPro"/>
</dbReference>
<evidence type="ECO:0000256" key="17">
    <source>
        <dbReference type="SAM" id="SignalP"/>
    </source>
</evidence>
<reference evidence="19" key="2">
    <citation type="journal article" date="2023" name="IMA Fungus">
        <title>Comparative genomic study of the Penicillium genus elucidates a diverse pangenome and 15 lateral gene transfer events.</title>
        <authorList>
            <person name="Petersen C."/>
            <person name="Sorensen T."/>
            <person name="Nielsen M.R."/>
            <person name="Sondergaard T.E."/>
            <person name="Sorensen J.L."/>
            <person name="Fitzpatrick D.A."/>
            <person name="Frisvad J.C."/>
            <person name="Nielsen K.L."/>
        </authorList>
    </citation>
    <scope>NUCLEOTIDE SEQUENCE</scope>
    <source>
        <strain evidence="19">IBT 22155</strain>
    </source>
</reference>
<feature type="region of interest" description="Disordered" evidence="16">
    <location>
        <begin position="313"/>
        <end position="346"/>
    </location>
</feature>
<dbReference type="GO" id="GO:0009277">
    <property type="term" value="C:fungal-type cell wall"/>
    <property type="evidence" value="ECO:0007669"/>
    <property type="project" value="TreeGrafter"/>
</dbReference>
<dbReference type="GO" id="GO:0016757">
    <property type="term" value="F:glycosyltransferase activity"/>
    <property type="evidence" value="ECO:0007669"/>
    <property type="project" value="UniProtKB-KW"/>
</dbReference>
<dbReference type="InterPro" id="IPR013320">
    <property type="entry name" value="ConA-like_dom_sf"/>
</dbReference>
<feature type="compositionally biased region" description="Low complexity" evidence="16">
    <location>
        <begin position="322"/>
        <end position="336"/>
    </location>
</feature>
<evidence type="ECO:0000256" key="15">
    <source>
        <dbReference type="ARBA" id="ARBA00038074"/>
    </source>
</evidence>
<keyword evidence="11" id="KW-0325">Glycoprotein</keyword>
<dbReference type="PANTHER" id="PTHR10963:SF27">
    <property type="entry name" value="GLYCOSIDASE-RELATED"/>
    <property type="match status" value="1"/>
</dbReference>
<evidence type="ECO:0000256" key="12">
    <source>
        <dbReference type="ARBA" id="ARBA00023288"/>
    </source>
</evidence>
<evidence type="ECO:0000256" key="6">
    <source>
        <dbReference type="ARBA" id="ARBA00022676"/>
    </source>
</evidence>
<evidence type="ECO:0000256" key="4">
    <source>
        <dbReference type="ARBA" id="ARBA00022475"/>
    </source>
</evidence>
<keyword evidence="4" id="KW-1003">Cell membrane</keyword>
<comment type="catalytic activity">
    <reaction evidence="1">
        <text>Random endo-hydrolysis of N-acetyl-beta-D-glucosaminide (1-&gt;4)-beta-linkages in chitin and chitodextrins.</text>
        <dbReference type="EC" id="3.2.1.14"/>
    </reaction>
</comment>
<keyword evidence="9" id="KW-0378">Hydrolase</keyword>
<evidence type="ECO:0000313" key="19">
    <source>
        <dbReference type="EMBL" id="KAJ5125009.1"/>
    </source>
</evidence>
<evidence type="ECO:0000256" key="14">
    <source>
        <dbReference type="ARBA" id="ARBA00023316"/>
    </source>
</evidence>
<keyword evidence="14" id="KW-0961">Cell wall biogenesis/degradation</keyword>
<evidence type="ECO:0000256" key="5">
    <source>
        <dbReference type="ARBA" id="ARBA00022622"/>
    </source>
</evidence>
<keyword evidence="20" id="KW-1185">Reference proteome</keyword>
<dbReference type="PANTHER" id="PTHR10963">
    <property type="entry name" value="GLYCOSYL HYDROLASE-RELATED"/>
    <property type="match status" value="1"/>
</dbReference>
<reference evidence="19" key="1">
    <citation type="submission" date="2022-11" db="EMBL/GenBank/DDBJ databases">
        <authorList>
            <person name="Petersen C."/>
        </authorList>
    </citation>
    <scope>NUCLEOTIDE SEQUENCE</scope>
    <source>
        <strain evidence="19">IBT 22155</strain>
    </source>
</reference>
<keyword evidence="10" id="KW-0472">Membrane</keyword>
<dbReference type="GO" id="GO:0031505">
    <property type="term" value="P:fungal-type cell wall organization"/>
    <property type="evidence" value="ECO:0007669"/>
    <property type="project" value="TreeGrafter"/>
</dbReference>
<name>A0A9W9GP58_9EURO</name>
<accession>A0A9W9GP58</accession>
<evidence type="ECO:0000256" key="11">
    <source>
        <dbReference type="ARBA" id="ARBA00023180"/>
    </source>
</evidence>
<evidence type="ECO:0000256" key="8">
    <source>
        <dbReference type="ARBA" id="ARBA00022729"/>
    </source>
</evidence>
<comment type="subcellular location">
    <subcellularLocation>
        <location evidence="2">Cell membrane</location>
        <topology evidence="2">Lipid-anchor</topology>
        <topology evidence="2">GPI-anchor</topology>
    </subcellularLocation>
</comment>
<dbReference type="PROSITE" id="PS51762">
    <property type="entry name" value="GH16_2"/>
    <property type="match status" value="1"/>
</dbReference>
<evidence type="ECO:0000256" key="7">
    <source>
        <dbReference type="ARBA" id="ARBA00022679"/>
    </source>
</evidence>
<keyword evidence="6" id="KW-0328">Glycosyltransferase</keyword>
<dbReference type="InterPro" id="IPR000757">
    <property type="entry name" value="Beta-glucanase-like"/>
</dbReference>
<feature type="domain" description="GH16" evidence="18">
    <location>
        <begin position="42"/>
        <end position="250"/>
    </location>
</feature>
<dbReference type="Gene3D" id="2.60.120.200">
    <property type="match status" value="1"/>
</dbReference>
<evidence type="ECO:0000259" key="18">
    <source>
        <dbReference type="PROSITE" id="PS51762"/>
    </source>
</evidence>
<evidence type="ECO:0000313" key="20">
    <source>
        <dbReference type="Proteomes" id="UP001149079"/>
    </source>
</evidence>
<comment type="caution">
    <text evidence="19">The sequence shown here is derived from an EMBL/GenBank/DDBJ whole genome shotgun (WGS) entry which is preliminary data.</text>
</comment>
<comment type="similarity">
    <text evidence="15">Belongs to the glycosyl hydrolase 16 family. CRH1 subfamily.</text>
</comment>
<keyword evidence="8 17" id="KW-0732">Signal</keyword>
<dbReference type="RefSeq" id="XP_056519408.1">
    <property type="nucleotide sequence ID" value="XM_056669578.1"/>
</dbReference>
<evidence type="ECO:0000256" key="9">
    <source>
        <dbReference type="ARBA" id="ARBA00022801"/>
    </source>
</evidence>
<dbReference type="Proteomes" id="UP001149079">
    <property type="component" value="Unassembled WGS sequence"/>
</dbReference>
<dbReference type="GO" id="GO:0008843">
    <property type="term" value="F:endochitinase activity"/>
    <property type="evidence" value="ECO:0007669"/>
    <property type="project" value="UniProtKB-EC"/>
</dbReference>
<evidence type="ECO:0000256" key="1">
    <source>
        <dbReference type="ARBA" id="ARBA00000822"/>
    </source>
</evidence>
<evidence type="ECO:0000256" key="10">
    <source>
        <dbReference type="ARBA" id="ARBA00023136"/>
    </source>
</evidence>
<dbReference type="GO" id="GO:0098552">
    <property type="term" value="C:side of membrane"/>
    <property type="evidence" value="ECO:0007669"/>
    <property type="project" value="UniProtKB-KW"/>
</dbReference>
<protein>
    <recommendedName>
        <fullName evidence="3">chitinase</fullName>
        <ecNumber evidence="3">3.2.1.14</ecNumber>
    </recommendedName>
</protein>